<reference evidence="2 3" key="1">
    <citation type="submission" date="2016-04" db="EMBL/GenBank/DDBJ databases">
        <title>A degradative enzymes factory behind the ericoid mycorrhizal symbiosis.</title>
        <authorList>
            <consortium name="DOE Joint Genome Institute"/>
            <person name="Martino E."/>
            <person name="Morin E."/>
            <person name="Grelet G."/>
            <person name="Kuo A."/>
            <person name="Kohler A."/>
            <person name="Daghino S."/>
            <person name="Barry K."/>
            <person name="Choi C."/>
            <person name="Cichocki N."/>
            <person name="Clum A."/>
            <person name="Copeland A."/>
            <person name="Hainaut M."/>
            <person name="Haridas S."/>
            <person name="Labutti K."/>
            <person name="Lindquist E."/>
            <person name="Lipzen A."/>
            <person name="Khouja H.-R."/>
            <person name="Murat C."/>
            <person name="Ohm R."/>
            <person name="Olson A."/>
            <person name="Spatafora J."/>
            <person name="Veneault-Fourrey C."/>
            <person name="Henrissat B."/>
            <person name="Grigoriev I."/>
            <person name="Martin F."/>
            <person name="Perotto S."/>
        </authorList>
    </citation>
    <scope>NUCLEOTIDE SEQUENCE [LARGE SCALE GENOMIC DNA]</scope>
    <source>
        <strain evidence="2 3">E</strain>
    </source>
</reference>
<sequence>MTPNLTTFTLFTCLPFELRLKIWSHALSKPRTVTIVCHREMLDRERRFAKAFTSSTPLHPLLHVNRESRYEALSRYTPSFTTDTSPIYTYICFARDTLKCADSVLEYMPPHEVRQIQRLVLEVRDAEYFGHFHMDVVKRMERLESVELLAAPGALDYRWNRGDRYVGTLKREFMEKRYEDPGWRCPEVRIVNKESGEEVGS</sequence>
<gene>
    <name evidence="2" type="ORF">K444DRAFT_472784</name>
</gene>
<dbReference type="PANTHER" id="PTHR35910:SF1">
    <property type="entry name" value="2EXR DOMAIN-CONTAINING PROTEIN"/>
    <property type="match status" value="1"/>
</dbReference>
<keyword evidence="3" id="KW-1185">Reference proteome</keyword>
<feature type="domain" description="2EXR" evidence="1">
    <location>
        <begin position="8"/>
        <end position="98"/>
    </location>
</feature>
<accession>A0A2J6SW78</accession>
<organism evidence="2 3">
    <name type="scientific">Hyaloscypha bicolor E</name>
    <dbReference type="NCBI Taxonomy" id="1095630"/>
    <lineage>
        <taxon>Eukaryota</taxon>
        <taxon>Fungi</taxon>
        <taxon>Dikarya</taxon>
        <taxon>Ascomycota</taxon>
        <taxon>Pezizomycotina</taxon>
        <taxon>Leotiomycetes</taxon>
        <taxon>Helotiales</taxon>
        <taxon>Hyaloscyphaceae</taxon>
        <taxon>Hyaloscypha</taxon>
        <taxon>Hyaloscypha bicolor</taxon>
    </lineage>
</organism>
<dbReference type="EMBL" id="KZ613856">
    <property type="protein sequence ID" value="PMD54923.1"/>
    <property type="molecule type" value="Genomic_DNA"/>
</dbReference>
<dbReference type="Proteomes" id="UP000235371">
    <property type="component" value="Unassembled WGS sequence"/>
</dbReference>
<dbReference type="InParanoid" id="A0A2J6SW78"/>
<dbReference type="OrthoDB" id="3473305at2759"/>
<dbReference type="STRING" id="1095630.A0A2J6SW78"/>
<dbReference type="AlphaFoldDB" id="A0A2J6SW78"/>
<evidence type="ECO:0000313" key="2">
    <source>
        <dbReference type="EMBL" id="PMD54923.1"/>
    </source>
</evidence>
<proteinExistence type="predicted"/>
<dbReference type="InterPro" id="IPR045518">
    <property type="entry name" value="2EXR"/>
</dbReference>
<evidence type="ECO:0000259" key="1">
    <source>
        <dbReference type="Pfam" id="PF20150"/>
    </source>
</evidence>
<protein>
    <recommendedName>
        <fullName evidence="1">2EXR domain-containing protein</fullName>
    </recommendedName>
</protein>
<name>A0A2J6SW78_9HELO</name>
<dbReference type="RefSeq" id="XP_024731827.1">
    <property type="nucleotide sequence ID" value="XM_024872896.1"/>
</dbReference>
<dbReference type="Pfam" id="PF20150">
    <property type="entry name" value="2EXR"/>
    <property type="match status" value="1"/>
</dbReference>
<evidence type="ECO:0000313" key="3">
    <source>
        <dbReference type="Proteomes" id="UP000235371"/>
    </source>
</evidence>
<dbReference type="GeneID" id="36580976"/>
<feature type="non-terminal residue" evidence="2">
    <location>
        <position position="201"/>
    </location>
</feature>
<dbReference type="PANTHER" id="PTHR35910">
    <property type="entry name" value="2EXR DOMAIN-CONTAINING PROTEIN"/>
    <property type="match status" value="1"/>
</dbReference>